<reference evidence="2" key="1">
    <citation type="submission" date="2019-11" db="EMBL/GenBank/DDBJ databases">
        <title>Isolation and characterization of two novel species in the genus Thiomicrorhabdus.</title>
        <authorList>
            <person name="Mochizuki J."/>
            <person name="Kojima H."/>
            <person name="Fukui M."/>
        </authorList>
    </citation>
    <scope>NUCLEOTIDE SEQUENCE [LARGE SCALE GENOMIC DNA]</scope>
    <source>
        <strain evidence="2">aks77</strain>
    </source>
</reference>
<evidence type="ECO:0000313" key="2">
    <source>
        <dbReference type="Proteomes" id="UP000501726"/>
    </source>
</evidence>
<dbReference type="Gene3D" id="3.30.70.2340">
    <property type="entry name" value="Uncharacterised protein PF12112 family, DUF3579"/>
    <property type="match status" value="1"/>
</dbReference>
<proteinExistence type="predicted"/>
<evidence type="ECO:0008006" key="3">
    <source>
        <dbReference type="Google" id="ProtNLM"/>
    </source>
</evidence>
<dbReference type="RefSeq" id="WP_243830890.1">
    <property type="nucleotide sequence ID" value="NZ_AP021889.1"/>
</dbReference>
<dbReference type="EMBL" id="AP021889">
    <property type="protein sequence ID" value="BBP45707.1"/>
    <property type="molecule type" value="Genomic_DNA"/>
</dbReference>
<dbReference type="KEGG" id="tse:THMIRHAS_10800"/>
<keyword evidence="2" id="KW-1185">Reference proteome</keyword>
<evidence type="ECO:0000313" key="1">
    <source>
        <dbReference type="EMBL" id="BBP45707.1"/>
    </source>
</evidence>
<dbReference type="Pfam" id="PF12112">
    <property type="entry name" value="DUF3579"/>
    <property type="match status" value="1"/>
</dbReference>
<name>A0A6F8PUK3_9GAMM</name>
<gene>
    <name evidence="1" type="ORF">THMIRHAS_10800</name>
</gene>
<sequence>MLKSPTILENAYGQRRVHCKYIIQGMTEDGRKFRPSDWIDRISSMGASFGDSHRLVYSDLLHPELFEGQKCLMIDTELEIKNPNMFSYVMNFVKSNGLVMLQVCQNDEGVWSTISSKDKDADK</sequence>
<organism evidence="1 2">
    <name type="scientific">Thiosulfatimonas sediminis</name>
    <dbReference type="NCBI Taxonomy" id="2675054"/>
    <lineage>
        <taxon>Bacteria</taxon>
        <taxon>Pseudomonadati</taxon>
        <taxon>Pseudomonadota</taxon>
        <taxon>Gammaproteobacteria</taxon>
        <taxon>Thiotrichales</taxon>
        <taxon>Piscirickettsiaceae</taxon>
        <taxon>Thiosulfatimonas</taxon>
    </lineage>
</organism>
<protein>
    <recommendedName>
        <fullName evidence="3">DUF3579 domain-containing protein</fullName>
    </recommendedName>
</protein>
<dbReference type="AlphaFoldDB" id="A0A6F8PUK3"/>
<dbReference type="Proteomes" id="UP000501726">
    <property type="component" value="Chromosome"/>
</dbReference>
<accession>A0A6F8PUK3</accession>
<dbReference type="InterPro" id="IPR021969">
    <property type="entry name" value="DUF3579"/>
</dbReference>